<keyword evidence="4" id="KW-1185">Reference proteome</keyword>
<evidence type="ECO:0000313" key="3">
    <source>
        <dbReference type="EMBL" id="KZL20967.1"/>
    </source>
</evidence>
<accession>A0A166AEJ8</accession>
<dbReference type="AlphaFoldDB" id="A0A166AEJ8"/>
<protein>
    <recommendedName>
        <fullName evidence="2">DUF1254 domain-containing protein</fullName>
    </recommendedName>
</protein>
<dbReference type="STRING" id="989403.SAMN05421798_101442"/>
<keyword evidence="1" id="KW-0472">Membrane</keyword>
<evidence type="ECO:0000256" key="1">
    <source>
        <dbReference type="SAM" id="Phobius"/>
    </source>
</evidence>
<evidence type="ECO:0000259" key="2">
    <source>
        <dbReference type="Pfam" id="PF06863"/>
    </source>
</evidence>
<dbReference type="PATRIC" id="fig|989403.3.peg.1030"/>
<feature type="transmembrane region" description="Helical" evidence="1">
    <location>
        <begin position="17"/>
        <end position="40"/>
    </location>
</feature>
<proteinExistence type="predicted"/>
<dbReference type="InterPro" id="IPR014456">
    <property type="entry name" value="UCP010244_IM"/>
</dbReference>
<keyword evidence="1" id="KW-0812">Transmembrane</keyword>
<dbReference type="RefSeq" id="WP_068003062.1">
    <property type="nucleotide sequence ID" value="NZ_FOFM01000001.1"/>
</dbReference>
<dbReference type="Proteomes" id="UP000076577">
    <property type="component" value="Unassembled WGS sequence"/>
</dbReference>
<keyword evidence="1" id="KW-1133">Transmembrane helix</keyword>
<reference evidence="3 4" key="1">
    <citation type="journal article" date="2016" name="Front. Microbiol.">
        <title>Comparative Genomic Analysis Reveals a Diverse Repertoire of Genes Involved in Prokaryote-Eukaryote Interactions within the Pseudovibrio Genus.</title>
        <authorList>
            <person name="Romano S."/>
            <person name="Fernandez-Guerra A."/>
            <person name="Reen F.J."/>
            <person name="Glockner F.O."/>
            <person name="Crowley S.P."/>
            <person name="O'Sullivan O."/>
            <person name="Cotter P.D."/>
            <person name="Adams C."/>
            <person name="Dobson A.D."/>
            <person name="O'Gara F."/>
        </authorList>
    </citation>
    <scope>NUCLEOTIDE SEQUENCE [LARGE SCALE GENOMIC DNA]</scope>
    <source>
        <strain evidence="3 4">Ad2</strain>
    </source>
</reference>
<sequence>MNEVIKILQNLYISPRWILWGAGGLLIAGIIHIVIVLSVPSYVPHSPFERVGGFGADRSFQLLPPILPRSEPLPDLDPSMRHAICRYSLENGPLIISAFAPSPFWSLGLFNEKGQVTYSLNDKTSEGKAVRMLVLTPQQLSILRENPPEELEEMIVVETNALKGFALFRVFVPSNAYLPQVSEALRSATCSDLPRV</sequence>
<dbReference type="EMBL" id="LMCB01000005">
    <property type="protein sequence ID" value="KZL20967.1"/>
    <property type="molecule type" value="Genomic_DNA"/>
</dbReference>
<dbReference type="InterPro" id="IPR010679">
    <property type="entry name" value="DUF1254"/>
</dbReference>
<evidence type="ECO:0000313" key="4">
    <source>
        <dbReference type="Proteomes" id="UP000076577"/>
    </source>
</evidence>
<dbReference type="Pfam" id="PF06863">
    <property type="entry name" value="DUF1254"/>
    <property type="match status" value="1"/>
</dbReference>
<dbReference type="OrthoDB" id="1346484at2"/>
<feature type="domain" description="DUF1254" evidence="2">
    <location>
        <begin position="84"/>
        <end position="183"/>
    </location>
</feature>
<name>A0A166AEJ8_9HYPH</name>
<organism evidence="3 4">
    <name type="scientific">Pseudovibrio axinellae</name>
    <dbReference type="NCBI Taxonomy" id="989403"/>
    <lineage>
        <taxon>Bacteria</taxon>
        <taxon>Pseudomonadati</taxon>
        <taxon>Pseudomonadota</taxon>
        <taxon>Alphaproteobacteria</taxon>
        <taxon>Hyphomicrobiales</taxon>
        <taxon>Stappiaceae</taxon>
        <taxon>Pseudovibrio</taxon>
    </lineage>
</organism>
<gene>
    <name evidence="3" type="ORF">PsAD2_00959</name>
</gene>
<comment type="caution">
    <text evidence="3">The sequence shown here is derived from an EMBL/GenBank/DDBJ whole genome shotgun (WGS) entry which is preliminary data.</text>
</comment>
<dbReference type="PIRSF" id="PIRSF010244">
    <property type="entry name" value="UCP010244_imp"/>
    <property type="match status" value="1"/>
</dbReference>